<protein>
    <recommendedName>
        <fullName evidence="3">NACHT domain-containing protein</fullName>
    </recommendedName>
</protein>
<dbReference type="Proteomes" id="UP000663888">
    <property type="component" value="Unassembled WGS sequence"/>
</dbReference>
<keyword evidence="1" id="KW-0677">Repeat</keyword>
<evidence type="ECO:0000313" key="5">
    <source>
        <dbReference type="Proteomes" id="UP000663888"/>
    </source>
</evidence>
<dbReference type="InterPro" id="IPR056884">
    <property type="entry name" value="NPHP3-like_N"/>
</dbReference>
<evidence type="ECO:0000256" key="2">
    <source>
        <dbReference type="SAM" id="MobiDB-lite"/>
    </source>
</evidence>
<feature type="region of interest" description="Disordered" evidence="2">
    <location>
        <begin position="910"/>
        <end position="929"/>
    </location>
</feature>
<dbReference type="PANTHER" id="PTHR10039:SF14">
    <property type="entry name" value="NACHT DOMAIN-CONTAINING PROTEIN"/>
    <property type="match status" value="1"/>
</dbReference>
<evidence type="ECO:0000256" key="1">
    <source>
        <dbReference type="ARBA" id="ARBA00022737"/>
    </source>
</evidence>
<dbReference type="PROSITE" id="PS50837">
    <property type="entry name" value="NACHT"/>
    <property type="match status" value="1"/>
</dbReference>
<reference evidence="4" key="1">
    <citation type="submission" date="2021-01" db="EMBL/GenBank/DDBJ databases">
        <authorList>
            <person name="Kaushik A."/>
        </authorList>
    </citation>
    <scope>NUCLEOTIDE SEQUENCE</scope>
    <source>
        <strain evidence="4">AG4-R118</strain>
    </source>
</reference>
<feature type="region of interest" description="Disordered" evidence="2">
    <location>
        <begin position="16"/>
        <end position="36"/>
    </location>
</feature>
<dbReference type="Gene3D" id="3.40.50.300">
    <property type="entry name" value="P-loop containing nucleotide triphosphate hydrolases"/>
    <property type="match status" value="1"/>
</dbReference>
<organism evidence="4 5">
    <name type="scientific">Rhizoctonia solani</name>
    <dbReference type="NCBI Taxonomy" id="456999"/>
    <lineage>
        <taxon>Eukaryota</taxon>
        <taxon>Fungi</taxon>
        <taxon>Dikarya</taxon>
        <taxon>Basidiomycota</taxon>
        <taxon>Agaricomycotina</taxon>
        <taxon>Agaricomycetes</taxon>
        <taxon>Cantharellales</taxon>
        <taxon>Ceratobasidiaceae</taxon>
        <taxon>Rhizoctonia</taxon>
    </lineage>
</organism>
<proteinExistence type="predicted"/>
<sequence length="1029" mass="115623">MASFANDWIRFRQGIRGRVRGPGGNTTNDPKPGEGSHAWNDLLVALKSLRKRAKVIPPLESAIDGLISIIGIFEEAARIKKSNQEFKKLARDLGQTLYLLKEHLQTSKYTRIHDRIMVIARAIEEEVLLFKRQQDSHSAGRFINPAWDEDVLRHYYRIEQLFSRIQTEIGMSAWRVANEHLENTRLETMKPAKLASYNSILSTKINRHPCTGTTRKTTLNLLNQWADHPMDPKVMWMGGMAGTGKTTIAYTLARDLESRSQLAASFFCTRVDTDCNEAQRIIPTIAYQLARQLTVFQSELCQALDKDPDISFRDPPTQFLQLLRAPLRAVGTKMPNNLVVIIDALDECGDAEVVQSVLEQLFRLPEDFPLKFFITSRPELEIIARNICSRTPSGLSIYSTLQLHEVERGNVRSDIETYLQNELGSLQPAPSRDEIRLLAEMSGQLFIYAVTVVEYIRPHAHLRRMGVNPHQRLATVLKVNSRAQKHFDSIEVLYSTILSAALEGMGLEPNEKECIQTVLWTVVCLREPVHLSTLSVLTGLSDDEETLTALQPLRSVLYVSEQNNFVSALHKSFSDYMLRSSPGDFKGYSRLLAHRCFDLMKKQLKFNICGLDSSFIPDSDVKDIQKRVDTMIPAPLLYASRYWGDHLSLAGPSDKLLTELNEFLSQRLLFWMEVLNLKRCIGMGVGTLLKAQSWLSISGKPHHLISVASHAGKFLAAFAGQAISLSTPHIYISALPFSPVSSWIYRLYRHRMHGLVDVYSTSRNTTVVLPRASVTNQAAAVIQPPSSIMHSGSTTHNKGSLVQFAIPPVPGIIQKPSTGYTGVCHASATTSYSSYEQQRIRSHSSYTAVSVQSAPPLRLNEQDDLVSTTTAIRLPVSAYSAPLSSFDHHISPPRRMVEPVRSSLGEAIIEEPEPGNESQPQPNKDDPFRLHRPLAPLFSPYTTSLALDTSTTDSQDTGTEASSNIPWLFRKDGWILNQDQNLLLFVPPQTIGSSRRFEPPNPRVFQRLVSRINWDEIFVGNEWTMCYQG</sequence>
<accession>A0A8H3CWB3</accession>
<feature type="domain" description="NACHT" evidence="3">
    <location>
        <begin position="233"/>
        <end position="378"/>
    </location>
</feature>
<name>A0A8H3CWB3_9AGAM</name>
<evidence type="ECO:0000313" key="4">
    <source>
        <dbReference type="EMBL" id="CAE6499853.1"/>
    </source>
</evidence>
<dbReference type="AlphaFoldDB" id="A0A8H3CWB3"/>
<dbReference type="SUPFAM" id="SSF52540">
    <property type="entry name" value="P-loop containing nucleoside triphosphate hydrolases"/>
    <property type="match status" value="1"/>
</dbReference>
<dbReference type="InterPro" id="IPR007111">
    <property type="entry name" value="NACHT_NTPase"/>
</dbReference>
<dbReference type="Pfam" id="PF24883">
    <property type="entry name" value="NPHP3_N"/>
    <property type="match status" value="1"/>
</dbReference>
<dbReference type="EMBL" id="CAJMWX010001638">
    <property type="protein sequence ID" value="CAE6499853.1"/>
    <property type="molecule type" value="Genomic_DNA"/>
</dbReference>
<evidence type="ECO:0000259" key="3">
    <source>
        <dbReference type="PROSITE" id="PS50837"/>
    </source>
</evidence>
<comment type="caution">
    <text evidence="4">The sequence shown here is derived from an EMBL/GenBank/DDBJ whole genome shotgun (WGS) entry which is preliminary data.</text>
</comment>
<dbReference type="PANTHER" id="PTHR10039">
    <property type="entry name" value="AMELOGENIN"/>
    <property type="match status" value="1"/>
</dbReference>
<dbReference type="InterPro" id="IPR027417">
    <property type="entry name" value="P-loop_NTPase"/>
</dbReference>
<gene>
    <name evidence="4" type="ORF">RDB_LOCUS151528</name>
</gene>